<evidence type="ECO:0008006" key="4">
    <source>
        <dbReference type="Google" id="ProtNLM"/>
    </source>
</evidence>
<protein>
    <recommendedName>
        <fullName evidence="4">Outer membrane protein with beta-barrel domain</fullName>
    </recommendedName>
</protein>
<sequence length="179" mass="18857">MKKVTKILASAAAVAAIIFTTNVNAQTPKLGIGVNLGVPTSDQYKFALGADARLQFDVSKQVSIPVTAGYTHFFSKDYTVANVNVKQDYGYIPVKAGIKLFFDESGSGIYALGEAGAAFGVTDGSKTGFLYSPALGYSWSSGLDLGVKYEGISGGRDASLIYPKNTGQVALRIAYGFKL</sequence>
<dbReference type="EMBL" id="SNWM01000001">
    <property type="protein sequence ID" value="TDO24030.1"/>
    <property type="molecule type" value="Genomic_DNA"/>
</dbReference>
<evidence type="ECO:0000313" key="3">
    <source>
        <dbReference type="Proteomes" id="UP000295499"/>
    </source>
</evidence>
<dbReference type="AlphaFoldDB" id="A0A4R6IP45"/>
<dbReference type="RefSeq" id="WP_133551673.1">
    <property type="nucleotide sequence ID" value="NZ_SNWM01000001.1"/>
</dbReference>
<organism evidence="2 3">
    <name type="scientific">Pedobacter duraquae</name>
    <dbReference type="NCBI Taxonomy" id="425511"/>
    <lineage>
        <taxon>Bacteria</taxon>
        <taxon>Pseudomonadati</taxon>
        <taxon>Bacteroidota</taxon>
        <taxon>Sphingobacteriia</taxon>
        <taxon>Sphingobacteriales</taxon>
        <taxon>Sphingobacteriaceae</taxon>
        <taxon>Pedobacter</taxon>
    </lineage>
</organism>
<keyword evidence="1" id="KW-0732">Signal</keyword>
<dbReference type="InterPro" id="IPR011250">
    <property type="entry name" value="OMP/PagP_B-barrel"/>
</dbReference>
<name>A0A4R6IP45_9SPHI</name>
<feature type="signal peptide" evidence="1">
    <location>
        <begin position="1"/>
        <end position="25"/>
    </location>
</feature>
<keyword evidence="3" id="KW-1185">Reference proteome</keyword>
<accession>A0A4R6IP45</accession>
<dbReference type="SUPFAM" id="SSF56925">
    <property type="entry name" value="OMPA-like"/>
    <property type="match status" value="1"/>
</dbReference>
<comment type="caution">
    <text evidence="2">The sequence shown here is derived from an EMBL/GenBank/DDBJ whole genome shotgun (WGS) entry which is preliminary data.</text>
</comment>
<evidence type="ECO:0000313" key="2">
    <source>
        <dbReference type="EMBL" id="TDO24030.1"/>
    </source>
</evidence>
<gene>
    <name evidence="2" type="ORF">CLV32_0317</name>
</gene>
<reference evidence="2 3" key="1">
    <citation type="submission" date="2019-03" db="EMBL/GenBank/DDBJ databases">
        <title>Genomic Encyclopedia of Archaeal and Bacterial Type Strains, Phase II (KMG-II): from individual species to whole genera.</title>
        <authorList>
            <person name="Goeker M."/>
        </authorList>
    </citation>
    <scope>NUCLEOTIDE SEQUENCE [LARGE SCALE GENOMIC DNA]</scope>
    <source>
        <strain evidence="2 3">DSM 19034</strain>
    </source>
</reference>
<dbReference type="Proteomes" id="UP000295499">
    <property type="component" value="Unassembled WGS sequence"/>
</dbReference>
<proteinExistence type="predicted"/>
<evidence type="ECO:0000256" key="1">
    <source>
        <dbReference type="SAM" id="SignalP"/>
    </source>
</evidence>
<feature type="chain" id="PRO_5020570169" description="Outer membrane protein with beta-barrel domain" evidence="1">
    <location>
        <begin position="26"/>
        <end position="179"/>
    </location>
</feature>
<dbReference type="OrthoDB" id="791021at2"/>